<dbReference type="Gene3D" id="3.30.200.20">
    <property type="entry name" value="Phosphorylase Kinase, domain 1"/>
    <property type="match status" value="1"/>
</dbReference>
<reference evidence="2 3" key="1">
    <citation type="journal article" date="2018" name="Front. Microbiol.">
        <title>Genome Sequencing of Streptomyces atratus SCSIOZH16 and Activation Production of Nocardamine via Metabolic Engineering.</title>
        <authorList>
            <person name="Li Y."/>
            <person name="Zhang C."/>
            <person name="Liu C."/>
            <person name="Ju J."/>
            <person name="Ma J."/>
        </authorList>
    </citation>
    <scope>NUCLEOTIDE SEQUENCE [LARGE SCALE GENOMIC DNA]</scope>
    <source>
        <strain evidence="2 3">SCSIO_ZH16</strain>
    </source>
</reference>
<evidence type="ECO:0008006" key="4">
    <source>
        <dbReference type="Google" id="ProtNLM"/>
    </source>
</evidence>
<feature type="transmembrane region" description="Helical" evidence="1">
    <location>
        <begin position="71"/>
        <end position="89"/>
    </location>
</feature>
<accession>A0A2Z5JB22</accession>
<name>A0A2Z5JB22_STRAR</name>
<dbReference type="AlphaFoldDB" id="A0A2Z5JB22"/>
<evidence type="ECO:0000313" key="2">
    <source>
        <dbReference type="EMBL" id="AXE77558.1"/>
    </source>
</evidence>
<dbReference type="Proteomes" id="UP000252698">
    <property type="component" value="Chromosome"/>
</dbReference>
<dbReference type="SUPFAM" id="SSF56112">
    <property type="entry name" value="Protein kinase-like (PK-like)"/>
    <property type="match status" value="1"/>
</dbReference>
<keyword evidence="1" id="KW-0812">Transmembrane</keyword>
<keyword evidence="1" id="KW-0472">Membrane</keyword>
<organism evidence="2 3">
    <name type="scientific">Streptomyces atratus</name>
    <dbReference type="NCBI Taxonomy" id="1893"/>
    <lineage>
        <taxon>Bacteria</taxon>
        <taxon>Bacillati</taxon>
        <taxon>Actinomycetota</taxon>
        <taxon>Actinomycetes</taxon>
        <taxon>Kitasatosporales</taxon>
        <taxon>Streptomycetaceae</taxon>
        <taxon>Streptomyces</taxon>
    </lineage>
</organism>
<dbReference type="KEGG" id="sata:C5746_12045"/>
<evidence type="ECO:0000313" key="3">
    <source>
        <dbReference type="Proteomes" id="UP000252698"/>
    </source>
</evidence>
<protein>
    <recommendedName>
        <fullName evidence="4">Protein kinase domain-containing protein</fullName>
    </recommendedName>
</protein>
<dbReference type="InterPro" id="IPR011009">
    <property type="entry name" value="Kinase-like_dom_sf"/>
</dbReference>
<feature type="transmembrane region" description="Helical" evidence="1">
    <location>
        <begin position="133"/>
        <end position="152"/>
    </location>
</feature>
<evidence type="ECO:0000256" key="1">
    <source>
        <dbReference type="SAM" id="Phobius"/>
    </source>
</evidence>
<dbReference type="EMBL" id="CP027306">
    <property type="protein sequence ID" value="AXE77558.1"/>
    <property type="molecule type" value="Genomic_DNA"/>
</dbReference>
<sequence length="165" mass="17311">MDYLATVDQLIPSDPTHIGPYRLIARLGASGMGLVHLGRSEAGRTVAVKVVQDEHAQHPEFRRRFARDGGVLGAALLGSVLTSAIAARLEAVPGLPPTWANAAGSGRFISTQGVPPQLADVIDKATVTGCTDALWWSVGITLLAGLAAALLVRSTGPVRDQRDTR</sequence>
<proteinExistence type="predicted"/>
<keyword evidence="1" id="KW-1133">Transmembrane helix</keyword>
<gene>
    <name evidence="2" type="ORF">C5746_12045</name>
</gene>